<name>A0A6S7JQG7_PARCT</name>
<dbReference type="AlphaFoldDB" id="A0A6S7JQG7"/>
<organism evidence="2 3">
    <name type="scientific">Paramuricea clavata</name>
    <name type="common">Red gorgonian</name>
    <name type="synonym">Violescent sea-whip</name>
    <dbReference type="NCBI Taxonomy" id="317549"/>
    <lineage>
        <taxon>Eukaryota</taxon>
        <taxon>Metazoa</taxon>
        <taxon>Cnidaria</taxon>
        <taxon>Anthozoa</taxon>
        <taxon>Octocorallia</taxon>
        <taxon>Malacalcyonacea</taxon>
        <taxon>Plexauridae</taxon>
        <taxon>Paramuricea</taxon>
    </lineage>
</organism>
<reference evidence="2" key="1">
    <citation type="submission" date="2020-04" db="EMBL/GenBank/DDBJ databases">
        <authorList>
            <person name="Alioto T."/>
            <person name="Alioto T."/>
            <person name="Gomez Garrido J."/>
        </authorList>
    </citation>
    <scope>NUCLEOTIDE SEQUENCE</scope>
    <source>
        <strain evidence="2">A484AB</strain>
    </source>
</reference>
<dbReference type="Proteomes" id="UP001152795">
    <property type="component" value="Unassembled WGS sequence"/>
</dbReference>
<evidence type="ECO:0000313" key="2">
    <source>
        <dbReference type="EMBL" id="CAB4018742.1"/>
    </source>
</evidence>
<protein>
    <submittedName>
        <fullName evidence="2">Uncharacterized protein</fullName>
    </submittedName>
</protein>
<dbReference type="EMBL" id="CACRXK020010146">
    <property type="protein sequence ID" value="CAB4018742.1"/>
    <property type="molecule type" value="Genomic_DNA"/>
</dbReference>
<sequence length="180" mass="21190">MSVRSWPTAHDREPTEDNPARSEPGQGCLEGTWRDVQLDKEEMEKEKINALFKTRIHLMNTLTETKGWIQEAIYAGETVDNIKTKKEHYDECWREFVSKHEQYMELRVSEEEKDIASRSYKELMFNCVKKERTVSARSVEEKPTTETARTRTKNDRVEFRERIYGSLNGRGTSNSKFECL</sequence>
<accession>A0A6S7JQG7</accession>
<evidence type="ECO:0000256" key="1">
    <source>
        <dbReference type="SAM" id="MobiDB-lite"/>
    </source>
</evidence>
<feature type="compositionally biased region" description="Basic and acidic residues" evidence="1">
    <location>
        <begin position="9"/>
        <end position="20"/>
    </location>
</feature>
<keyword evidence="3" id="KW-1185">Reference proteome</keyword>
<feature type="region of interest" description="Disordered" evidence="1">
    <location>
        <begin position="1"/>
        <end position="29"/>
    </location>
</feature>
<evidence type="ECO:0000313" key="3">
    <source>
        <dbReference type="Proteomes" id="UP001152795"/>
    </source>
</evidence>
<comment type="caution">
    <text evidence="2">The sequence shown here is derived from an EMBL/GenBank/DDBJ whole genome shotgun (WGS) entry which is preliminary data.</text>
</comment>
<proteinExistence type="predicted"/>
<gene>
    <name evidence="2" type="ORF">PACLA_8A047077</name>
</gene>